<sequence>MNQDKWNEINFLLSENIKTDISENDFEKNVIQALRVLDWKEYSGDIDIRPSFQFGAANRIMPDFVIKSATNQKLFVIEIKQPSIPLTSSFQQQLFSYMRHLKLEYGILIGQSIQIFYDGNLAKQEDPILLETIRFEKNNKKGETFVELFKKENYNVESLKNFTIEALEKINKKQDFKELTKKIVSDNYIEKLTELIKQDFISEYDGELIDSVLKEIDINIYKKSDFIETDLTSTNFNPTQREIRRKKTGVISSIKKLITTQPKSQEEILDELVKLFPDRHKDSMRNTVRAQLGGPNQPVRIEKERNFTLIVTIGNDNIKKYSISSPSYTNSILPIELNPSNELDFKKKLLKTKRAYITTFYANGTNEKKPWNANRFSETSGVLGNLRSRPEFRNGEWQDRGIIRVYVSIEN</sequence>
<comment type="caution">
    <text evidence="2">The sequence shown here is derived from an EMBL/GenBank/DDBJ whole genome shotgun (WGS) entry which is preliminary data.</text>
</comment>
<dbReference type="Gene3D" id="3.90.1570.30">
    <property type="match status" value="1"/>
</dbReference>
<dbReference type="Pfam" id="PF13588">
    <property type="entry name" value="HSDR_N_2"/>
    <property type="match status" value="1"/>
</dbReference>
<gene>
    <name evidence="2" type="ORF">EV196_11338</name>
</gene>
<dbReference type="OrthoDB" id="872472at2"/>
<evidence type="ECO:0000259" key="1">
    <source>
        <dbReference type="Pfam" id="PF13588"/>
    </source>
</evidence>
<protein>
    <recommendedName>
        <fullName evidence="1">Type I restriction enzyme R protein N-terminal domain-containing protein</fullName>
    </recommendedName>
</protein>
<keyword evidence="3" id="KW-1185">Reference proteome</keyword>
<evidence type="ECO:0000313" key="3">
    <source>
        <dbReference type="Proteomes" id="UP000295455"/>
    </source>
</evidence>
<dbReference type="AlphaFoldDB" id="A0A4R1R9X5"/>
<feature type="domain" description="Type I restriction enzyme R protein N-terminal" evidence="1">
    <location>
        <begin position="45"/>
        <end position="108"/>
    </location>
</feature>
<accession>A0A4R1R9X5</accession>
<proteinExistence type="predicted"/>
<name>A0A4R1R9X5_9FLAO</name>
<organism evidence="2 3">
    <name type="scientific">Mariniflexile fucanivorans</name>
    <dbReference type="NCBI Taxonomy" id="264023"/>
    <lineage>
        <taxon>Bacteria</taxon>
        <taxon>Pseudomonadati</taxon>
        <taxon>Bacteroidota</taxon>
        <taxon>Flavobacteriia</taxon>
        <taxon>Flavobacteriales</taxon>
        <taxon>Flavobacteriaceae</taxon>
        <taxon>Mariniflexile</taxon>
    </lineage>
</organism>
<evidence type="ECO:0000313" key="2">
    <source>
        <dbReference type="EMBL" id="TCL62496.1"/>
    </source>
</evidence>
<reference evidence="2 3" key="1">
    <citation type="submission" date="2019-03" db="EMBL/GenBank/DDBJ databases">
        <title>Genomic Encyclopedia of Type Strains, Phase IV (KMG-IV): sequencing the most valuable type-strain genomes for metagenomic binning, comparative biology and taxonomic classification.</title>
        <authorList>
            <person name="Goeker M."/>
        </authorList>
    </citation>
    <scope>NUCLEOTIDE SEQUENCE [LARGE SCALE GENOMIC DNA]</scope>
    <source>
        <strain evidence="2 3">DSM 18792</strain>
    </source>
</reference>
<dbReference type="EMBL" id="SLUP01000013">
    <property type="protein sequence ID" value="TCL62496.1"/>
    <property type="molecule type" value="Genomic_DNA"/>
</dbReference>
<dbReference type="Proteomes" id="UP000295455">
    <property type="component" value="Unassembled WGS sequence"/>
</dbReference>
<dbReference type="InterPro" id="IPR029464">
    <property type="entry name" value="HSDR_N"/>
</dbReference>
<dbReference type="RefSeq" id="WP_132219424.1">
    <property type="nucleotide sequence ID" value="NZ_OX156936.1"/>
</dbReference>